<gene>
    <name evidence="2" type="ORF">SAMN05216564_10514</name>
</gene>
<keyword evidence="1" id="KW-0472">Membrane</keyword>
<dbReference type="InterPro" id="IPR008407">
    <property type="entry name" value="Brnchd-chn_aa_trnsp_AzlD"/>
</dbReference>
<proteinExistence type="predicted"/>
<dbReference type="OrthoDB" id="204801at2157"/>
<dbReference type="Pfam" id="PF05437">
    <property type="entry name" value="AzlD"/>
    <property type="match status" value="1"/>
</dbReference>
<evidence type="ECO:0000313" key="2">
    <source>
        <dbReference type="EMBL" id="SDY39411.1"/>
    </source>
</evidence>
<dbReference type="AlphaFoldDB" id="A0A1H3JHK2"/>
<accession>A0A1H3JHK2</accession>
<evidence type="ECO:0000313" key="3">
    <source>
        <dbReference type="Proteomes" id="UP000199079"/>
    </source>
</evidence>
<sequence>MLNEVSLTALAVVFGMSIVTYSTKAGGFWALSRIKPSDSVREALDALPGGIIIAILIVRLLNGGPIEWAAGIVVVLVAHRTENVLLAMAAGIITLLVIRGGGLGIV</sequence>
<organism evidence="2 3">
    <name type="scientific">Halopenitus persicus</name>
    <dbReference type="NCBI Taxonomy" id="1048396"/>
    <lineage>
        <taxon>Archaea</taxon>
        <taxon>Methanobacteriati</taxon>
        <taxon>Methanobacteriota</taxon>
        <taxon>Stenosarchaea group</taxon>
        <taxon>Halobacteria</taxon>
        <taxon>Halobacteriales</taxon>
        <taxon>Haloferacaceae</taxon>
        <taxon>Halopenitus</taxon>
    </lineage>
</organism>
<feature type="transmembrane region" description="Helical" evidence="1">
    <location>
        <begin position="84"/>
        <end position="105"/>
    </location>
</feature>
<reference evidence="3" key="1">
    <citation type="submission" date="2016-10" db="EMBL/GenBank/DDBJ databases">
        <authorList>
            <person name="Varghese N."/>
            <person name="Submissions S."/>
        </authorList>
    </citation>
    <scope>NUCLEOTIDE SEQUENCE [LARGE SCALE GENOMIC DNA]</scope>
    <source>
        <strain evidence="3">DC30,IBRC 10041,KCTC 4046</strain>
    </source>
</reference>
<dbReference type="Proteomes" id="UP000199079">
    <property type="component" value="Unassembled WGS sequence"/>
</dbReference>
<keyword evidence="1" id="KW-1133">Transmembrane helix</keyword>
<keyword evidence="3" id="KW-1185">Reference proteome</keyword>
<evidence type="ECO:0000256" key="1">
    <source>
        <dbReference type="SAM" id="Phobius"/>
    </source>
</evidence>
<dbReference type="RefSeq" id="WP_092732546.1">
    <property type="nucleotide sequence ID" value="NZ_FNPC01000005.1"/>
</dbReference>
<name>A0A1H3JHK2_9EURY</name>
<dbReference type="EMBL" id="FNPC01000005">
    <property type="protein sequence ID" value="SDY39411.1"/>
    <property type="molecule type" value="Genomic_DNA"/>
</dbReference>
<feature type="transmembrane region" description="Helical" evidence="1">
    <location>
        <begin position="51"/>
        <end position="77"/>
    </location>
</feature>
<keyword evidence="1" id="KW-0812">Transmembrane</keyword>
<feature type="transmembrane region" description="Helical" evidence="1">
    <location>
        <begin position="7"/>
        <end position="31"/>
    </location>
</feature>
<protein>
    <submittedName>
        <fullName evidence="2">Uncharacterized membrane protein</fullName>
    </submittedName>
</protein>